<comment type="caution">
    <text evidence="1">The sequence shown here is derived from an EMBL/GenBank/DDBJ whole genome shotgun (WGS) entry which is preliminary data.</text>
</comment>
<sequence length="240" mass="27302">MAAKREREAVRAEADMRANGLEPLVPFTHTKTPWKSMCMNCGRTVTPRLNNVRSGHLGCIHCGGKAPIDPAAAAADVREIGLEPLEPYTTALTPWRCRCLRCDRETIVRLGQVRIRNAGCLYCGKAGFSLRGTGVLYLIAHDRYGAYKIGVMGHRAGRLDVHQKHGWKIYKKLEFNHFVDAYRVEQSTLRILWKEYGAKPYLSASQMPRGGWTETIDSRLIDLPRLWRLIKKQERRLTVD</sequence>
<dbReference type="Proteomes" id="UP000605897">
    <property type="component" value="Unassembled WGS sequence"/>
</dbReference>
<reference evidence="2" key="1">
    <citation type="journal article" date="2019" name="Int. J. Syst. Evol. Microbiol.">
        <title>The Global Catalogue of Microorganisms (GCM) 10K type strain sequencing project: providing services to taxonomists for standard genome sequencing and annotation.</title>
        <authorList>
            <consortium name="The Broad Institute Genomics Platform"/>
            <consortium name="The Broad Institute Genome Sequencing Center for Infectious Disease"/>
            <person name="Wu L."/>
            <person name="Ma J."/>
        </authorList>
    </citation>
    <scope>NUCLEOTIDE SEQUENCE [LARGE SCALE GENOMIC DNA]</scope>
    <source>
        <strain evidence="2">CGMCC 4.7677</strain>
    </source>
</reference>
<dbReference type="RefSeq" id="WP_191247707.1">
    <property type="nucleotide sequence ID" value="NZ_BNAU01000007.1"/>
</dbReference>
<dbReference type="EMBL" id="BNAU01000007">
    <property type="protein sequence ID" value="GHF15840.1"/>
    <property type="molecule type" value="Genomic_DNA"/>
</dbReference>
<organism evidence="1 2">
    <name type="scientific">Amycolatopsis deserti</name>
    <dbReference type="NCBI Taxonomy" id="185696"/>
    <lineage>
        <taxon>Bacteria</taxon>
        <taxon>Bacillati</taxon>
        <taxon>Actinomycetota</taxon>
        <taxon>Actinomycetes</taxon>
        <taxon>Pseudonocardiales</taxon>
        <taxon>Pseudonocardiaceae</taxon>
        <taxon>Amycolatopsis</taxon>
    </lineage>
</organism>
<accession>A0ABQ3JCG9</accession>
<keyword evidence="2" id="KW-1185">Reference proteome</keyword>
<proteinExistence type="predicted"/>
<evidence type="ECO:0000313" key="1">
    <source>
        <dbReference type="EMBL" id="GHF15840.1"/>
    </source>
</evidence>
<name>A0ABQ3JCG9_9PSEU</name>
<protein>
    <recommendedName>
        <fullName evidence="3">GIY-YIG domain-containing protein</fullName>
    </recommendedName>
</protein>
<evidence type="ECO:0000313" key="2">
    <source>
        <dbReference type="Proteomes" id="UP000605897"/>
    </source>
</evidence>
<gene>
    <name evidence="1" type="ORF">GCM10017786_57100</name>
</gene>
<evidence type="ECO:0008006" key="3">
    <source>
        <dbReference type="Google" id="ProtNLM"/>
    </source>
</evidence>